<dbReference type="CDD" id="cd00093">
    <property type="entry name" value="HTH_XRE"/>
    <property type="match status" value="1"/>
</dbReference>
<evidence type="ECO:0000313" key="2">
    <source>
        <dbReference type="EMBL" id="RIY13057.1"/>
    </source>
</evidence>
<reference evidence="2 3" key="1">
    <citation type="submission" date="2018-09" db="EMBL/GenBank/DDBJ databases">
        <authorList>
            <person name="Zeman M."/>
            <person name="Pardy F."/>
        </authorList>
    </citation>
    <scope>NUCLEOTIDE SEQUENCE [LARGE SCALE GENOMIC DNA]</scope>
    <source>
        <strain evidence="2 3">CCM 8852</strain>
    </source>
</reference>
<dbReference type="GO" id="GO:0003677">
    <property type="term" value="F:DNA binding"/>
    <property type="evidence" value="ECO:0007669"/>
    <property type="project" value="InterPro"/>
</dbReference>
<gene>
    <name evidence="2" type="ORF">D0T11_03635</name>
</gene>
<dbReference type="SUPFAM" id="SSF47413">
    <property type="entry name" value="lambda repressor-like DNA-binding domains"/>
    <property type="match status" value="1"/>
</dbReference>
<protein>
    <submittedName>
        <fullName evidence="2">Transcriptional regulator</fullName>
    </submittedName>
</protein>
<dbReference type="Proteomes" id="UP000284250">
    <property type="component" value="Unassembled WGS sequence"/>
</dbReference>
<accession>A0A418R6F1</accession>
<dbReference type="Gene3D" id="1.10.260.40">
    <property type="entry name" value="lambda repressor-like DNA-binding domains"/>
    <property type="match status" value="1"/>
</dbReference>
<proteinExistence type="predicted"/>
<dbReference type="Pfam" id="PF01381">
    <property type="entry name" value="HTH_3"/>
    <property type="match status" value="1"/>
</dbReference>
<keyword evidence="3" id="KW-1185">Reference proteome</keyword>
<dbReference type="PROSITE" id="PS50943">
    <property type="entry name" value="HTH_CROC1"/>
    <property type="match status" value="1"/>
</dbReference>
<dbReference type="AlphaFoldDB" id="A0A418R6F1"/>
<feature type="domain" description="HTH cro/C1-type" evidence="1">
    <location>
        <begin position="7"/>
        <end position="59"/>
    </location>
</feature>
<comment type="caution">
    <text evidence="2">The sequence shown here is derived from an EMBL/GenBank/DDBJ whole genome shotgun (WGS) entry which is preliminary data.</text>
</comment>
<evidence type="ECO:0000259" key="1">
    <source>
        <dbReference type="PROSITE" id="PS50943"/>
    </source>
</evidence>
<sequence>MAHLAAERRQKLGLSQAELAELAGVSLSFITKLEAGRANPGFRQLNQVLDAVGLTLSINPKS</sequence>
<reference evidence="2 3" key="2">
    <citation type="submission" date="2019-01" db="EMBL/GenBank/DDBJ databases">
        <title>Hymenobacter humicola sp. nov., isolated from soils in Antarctica.</title>
        <authorList>
            <person name="Sedlacek I."/>
            <person name="Holochova P."/>
            <person name="Kralova S."/>
            <person name="Pantucek R."/>
            <person name="Stankova E."/>
            <person name="Vrbovska V."/>
            <person name="Kristofova L."/>
            <person name="Svec P."/>
            <person name="Busse H.-J."/>
        </authorList>
    </citation>
    <scope>NUCLEOTIDE SEQUENCE [LARGE SCALE GENOMIC DNA]</scope>
    <source>
        <strain evidence="2 3">CCM 8852</strain>
    </source>
</reference>
<dbReference type="OrthoDB" id="1357763at2"/>
<name>A0A418R6F1_9BACT</name>
<dbReference type="SMART" id="SM00530">
    <property type="entry name" value="HTH_XRE"/>
    <property type="match status" value="1"/>
</dbReference>
<dbReference type="EMBL" id="QYCN01000004">
    <property type="protein sequence ID" value="RIY13057.1"/>
    <property type="molecule type" value="Genomic_DNA"/>
</dbReference>
<dbReference type="InterPro" id="IPR010982">
    <property type="entry name" value="Lambda_DNA-bd_dom_sf"/>
</dbReference>
<dbReference type="InterPro" id="IPR001387">
    <property type="entry name" value="Cro/C1-type_HTH"/>
</dbReference>
<evidence type="ECO:0000313" key="3">
    <source>
        <dbReference type="Proteomes" id="UP000284250"/>
    </source>
</evidence>
<organism evidence="2 3">
    <name type="scientific">Hymenobacter rubripertinctus</name>
    <dbReference type="NCBI Taxonomy" id="2029981"/>
    <lineage>
        <taxon>Bacteria</taxon>
        <taxon>Pseudomonadati</taxon>
        <taxon>Bacteroidota</taxon>
        <taxon>Cytophagia</taxon>
        <taxon>Cytophagales</taxon>
        <taxon>Hymenobacteraceae</taxon>
        <taxon>Hymenobacter</taxon>
    </lineage>
</organism>